<evidence type="ECO:0000256" key="1">
    <source>
        <dbReference type="ARBA" id="ARBA00010062"/>
    </source>
</evidence>
<evidence type="ECO:0000256" key="2">
    <source>
        <dbReference type="ARBA" id="ARBA00022729"/>
    </source>
</evidence>
<keyword evidence="6" id="KW-1185">Reference proteome</keyword>
<protein>
    <recommendedName>
        <fullName evidence="4">Leucine-binding protein domain-containing protein</fullName>
    </recommendedName>
</protein>
<evidence type="ECO:0000259" key="4">
    <source>
        <dbReference type="Pfam" id="PF13458"/>
    </source>
</evidence>
<dbReference type="PROSITE" id="PS51257">
    <property type="entry name" value="PROKAR_LIPOPROTEIN"/>
    <property type="match status" value="1"/>
</dbReference>
<evidence type="ECO:0000313" key="6">
    <source>
        <dbReference type="Proteomes" id="UP001500449"/>
    </source>
</evidence>
<feature type="chain" id="PRO_5046969144" description="Leucine-binding protein domain-containing protein" evidence="3">
    <location>
        <begin position="26"/>
        <end position="414"/>
    </location>
</feature>
<comment type="similarity">
    <text evidence="1">Belongs to the leucine-binding protein family.</text>
</comment>
<dbReference type="Pfam" id="PF13458">
    <property type="entry name" value="Peripla_BP_6"/>
    <property type="match status" value="1"/>
</dbReference>
<dbReference type="InterPro" id="IPR028081">
    <property type="entry name" value="Leu-bd"/>
</dbReference>
<feature type="domain" description="Leucine-binding protein" evidence="4">
    <location>
        <begin position="47"/>
        <end position="360"/>
    </location>
</feature>
<feature type="signal peptide" evidence="3">
    <location>
        <begin position="1"/>
        <end position="25"/>
    </location>
</feature>
<gene>
    <name evidence="5" type="ORF">GCM10009836_01730</name>
</gene>
<accession>A0ABN2MHX1</accession>
<reference evidence="5 6" key="1">
    <citation type="journal article" date="2019" name="Int. J. Syst. Evol. Microbiol.">
        <title>The Global Catalogue of Microorganisms (GCM) 10K type strain sequencing project: providing services to taxonomists for standard genome sequencing and annotation.</title>
        <authorList>
            <consortium name="The Broad Institute Genomics Platform"/>
            <consortium name="The Broad Institute Genome Sequencing Center for Infectious Disease"/>
            <person name="Wu L."/>
            <person name="Ma J."/>
        </authorList>
    </citation>
    <scope>NUCLEOTIDE SEQUENCE [LARGE SCALE GENOMIC DNA]</scope>
    <source>
        <strain evidence="5 6">JCM 16009</strain>
    </source>
</reference>
<evidence type="ECO:0000256" key="3">
    <source>
        <dbReference type="SAM" id="SignalP"/>
    </source>
</evidence>
<dbReference type="InterPro" id="IPR028082">
    <property type="entry name" value="Peripla_BP_I"/>
</dbReference>
<dbReference type="Gene3D" id="3.40.50.2300">
    <property type="match status" value="2"/>
</dbReference>
<name>A0ABN2MHX1_9PSEU</name>
<dbReference type="SUPFAM" id="SSF53822">
    <property type="entry name" value="Periplasmic binding protein-like I"/>
    <property type="match status" value="1"/>
</dbReference>
<proteinExistence type="inferred from homology"/>
<keyword evidence="2 3" id="KW-0732">Signal</keyword>
<comment type="caution">
    <text evidence="5">The sequence shown here is derived from an EMBL/GenBank/DDBJ whole genome shotgun (WGS) entry which is preliminary data.</text>
</comment>
<evidence type="ECO:0000313" key="5">
    <source>
        <dbReference type="EMBL" id="GAA1827677.1"/>
    </source>
</evidence>
<dbReference type="EMBL" id="BAAAQK010000001">
    <property type="protein sequence ID" value="GAA1827677.1"/>
    <property type="molecule type" value="Genomic_DNA"/>
</dbReference>
<sequence>MRTRAKGLMAMAVVVAAAVSGCATGGSGGSSGGQTSAEPIVLYAPIPLTGSRQYYEIVAGANAAAAAINKAGGVKGRQIEIKSCDTKSDPTQEAACAQDILKTKATAVISQASGRSTAIADVTNENKIASIGGLGFGSLDLLKDSVAAFNLTTGPTAPMTCPAGLGGDGRTTFGAMVTDLASGALIAQAAETATKAVPGTTWAKTIKVLPEATDVAGLFQTALDSKVNGLVLAGSTTQLVGVVQANNNRIGLCGPDSLTVDALTKLGPAGNTWIGMSSTPPVDIVRAGGGDGVLFADDMAAYGASSNDKLAAEPAWRYTTLTGWMSVRAFQRVAEKIDGDISQKSVFDAFTKTTDLRFPGLLPSPVDFTKFQPIPAFARVFVPEYTAYKWDATKKHFASTGTTANLITLLSKGQ</sequence>
<dbReference type="RefSeq" id="WP_344411547.1">
    <property type="nucleotide sequence ID" value="NZ_BAAAQK010000001.1"/>
</dbReference>
<dbReference type="Proteomes" id="UP001500449">
    <property type="component" value="Unassembled WGS sequence"/>
</dbReference>
<organism evidence="5 6">
    <name type="scientific">Pseudonocardia ailaonensis</name>
    <dbReference type="NCBI Taxonomy" id="367279"/>
    <lineage>
        <taxon>Bacteria</taxon>
        <taxon>Bacillati</taxon>
        <taxon>Actinomycetota</taxon>
        <taxon>Actinomycetes</taxon>
        <taxon>Pseudonocardiales</taxon>
        <taxon>Pseudonocardiaceae</taxon>
        <taxon>Pseudonocardia</taxon>
    </lineage>
</organism>